<name>A0AAV0BHI9_PHAPC</name>
<dbReference type="GO" id="GO:0006508">
    <property type="term" value="P:proteolysis"/>
    <property type="evidence" value="ECO:0007669"/>
    <property type="project" value="UniProtKB-KW"/>
</dbReference>
<dbReference type="Gene3D" id="3.90.70.10">
    <property type="entry name" value="Cysteine proteinases"/>
    <property type="match status" value="1"/>
</dbReference>
<keyword evidence="4 5" id="KW-0788">Thiol protease</keyword>
<dbReference type="InterPro" id="IPR022683">
    <property type="entry name" value="Calpain_III"/>
</dbReference>
<dbReference type="SMART" id="SM00720">
    <property type="entry name" value="calpain_III"/>
    <property type="match status" value="1"/>
</dbReference>
<dbReference type="InterPro" id="IPR022682">
    <property type="entry name" value="Calpain_domain_III"/>
</dbReference>
<evidence type="ECO:0000259" key="6">
    <source>
        <dbReference type="PROSITE" id="PS50203"/>
    </source>
</evidence>
<evidence type="ECO:0000256" key="2">
    <source>
        <dbReference type="ARBA" id="ARBA00022670"/>
    </source>
</evidence>
<keyword evidence="3 5" id="KW-0378">Hydrolase</keyword>
<evidence type="ECO:0000313" key="8">
    <source>
        <dbReference type="Proteomes" id="UP001153365"/>
    </source>
</evidence>
<dbReference type="InterPro" id="IPR036213">
    <property type="entry name" value="Calpain_III_sf"/>
</dbReference>
<dbReference type="SMART" id="SM00230">
    <property type="entry name" value="CysPc"/>
    <property type="match status" value="1"/>
</dbReference>
<dbReference type="InterPro" id="IPR038765">
    <property type="entry name" value="Papain-like_cys_pep_sf"/>
</dbReference>
<reference evidence="7" key="1">
    <citation type="submission" date="2022-06" db="EMBL/GenBank/DDBJ databases">
        <authorList>
            <consortium name="SYNGENTA / RWTH Aachen University"/>
        </authorList>
    </citation>
    <scope>NUCLEOTIDE SEQUENCE</scope>
</reference>
<dbReference type="SUPFAM" id="SSF49758">
    <property type="entry name" value="Calpain large subunit, middle domain (domain III)"/>
    <property type="match status" value="1"/>
</dbReference>
<dbReference type="InterPro" id="IPR051297">
    <property type="entry name" value="PalB/RIM13"/>
</dbReference>
<accession>A0AAV0BHI9</accession>
<keyword evidence="8" id="KW-1185">Reference proteome</keyword>
<organism evidence="7 8">
    <name type="scientific">Phakopsora pachyrhizi</name>
    <name type="common">Asian soybean rust disease fungus</name>
    <dbReference type="NCBI Taxonomy" id="170000"/>
    <lineage>
        <taxon>Eukaryota</taxon>
        <taxon>Fungi</taxon>
        <taxon>Dikarya</taxon>
        <taxon>Basidiomycota</taxon>
        <taxon>Pucciniomycotina</taxon>
        <taxon>Pucciniomycetes</taxon>
        <taxon>Pucciniales</taxon>
        <taxon>Phakopsoraceae</taxon>
        <taxon>Phakopsora</taxon>
    </lineage>
</organism>
<dbReference type="GO" id="GO:0004198">
    <property type="term" value="F:calcium-dependent cysteine-type endopeptidase activity"/>
    <property type="evidence" value="ECO:0007669"/>
    <property type="project" value="InterPro"/>
</dbReference>
<comment type="similarity">
    <text evidence="1">Belongs to the peptidase C2 family. PalB/RIM13 subfamily.</text>
</comment>
<evidence type="ECO:0000256" key="3">
    <source>
        <dbReference type="ARBA" id="ARBA00022801"/>
    </source>
</evidence>
<proteinExistence type="inferred from homology"/>
<dbReference type="Gene3D" id="1.20.58.80">
    <property type="entry name" value="Phosphotransferase system, lactose/cellobiose-type IIA subunit"/>
    <property type="match status" value="1"/>
</dbReference>
<dbReference type="AlphaFoldDB" id="A0AAV0BHI9"/>
<dbReference type="SUPFAM" id="SSF54001">
    <property type="entry name" value="Cysteine proteinases"/>
    <property type="match status" value="2"/>
</dbReference>
<dbReference type="EMBL" id="CALTRL010005766">
    <property type="protein sequence ID" value="CAH7686030.1"/>
    <property type="molecule type" value="Genomic_DNA"/>
</dbReference>
<dbReference type="InterPro" id="IPR001300">
    <property type="entry name" value="Peptidase_C2_calpain_cat"/>
</dbReference>
<dbReference type="SUPFAM" id="SSF116846">
    <property type="entry name" value="MIT domain"/>
    <property type="match status" value="1"/>
</dbReference>
<dbReference type="PROSITE" id="PS50203">
    <property type="entry name" value="CALPAIN_CAT"/>
    <property type="match status" value="1"/>
</dbReference>
<comment type="caution">
    <text evidence="7">The sequence shown here is derived from an EMBL/GenBank/DDBJ whole genome shotgun (WGS) entry which is preliminary data.</text>
</comment>
<sequence>MELNSLSDELRFKLKEAQSIAKRAATSETQTELGEAFKLYIESAQKYLYLIRNVSDGPLKDRLKDISSKLLNRAEKIKANRPLLKPGNRNRISLEEQDLVLNTSQRINGRVFKPWPNSTSSFANKHSHDLKFAKQQLPLSKTQRERLLTWKSIREIDSNCSMFGPKTIDPTDIVQDFVTDCSLIAAFAVSVTHSNIFNSNLHVLSLYPKSSDGRLNQDGIYRIKLLLNGIEREVSQRIVSLAHINSKHFTKALQSAHILKVALLFGLQLLKKQLRFITFSYYCRKFILSLFLDIYFFPIEDIIASFFYFWGDFCDCLVTAGTNGNITESLQFVGLVPFHDYAIIDIQEDTSGKRVLTLYNAWKSDYSDVKAQAFGTEDLRNSLTEKISSRRELTGKFPVSWESLQIYFDAIYLNWNPKLFEFKNVVHFSNQPLPNLRIKLKKCASSHKFDSEIWLILTRHCVDNRTHREKYVSFRVFLEDDGSSGVTSDFIRSPVASTALSNSSNLMIRMTPSNPKDSFLVHFSFHDDSKNGPGSDDQAVPETLLPIGFTLQIYSSYPVDLEDAGSLFLKFTEEVTGRWTAKTAGGNHSLSTYMNNPMWRITIENKNQSATGSSNGELKRANFRASLTFVDDQKGTVLSKSLNLKLARAAGDGRLYDVDSRDLVADSGSYTLNGAELRANQLTPGQYTIVPSTFESGTIGSFKLRLESDLPMVVKSIGPEGAGMYKRVGSSSWLEDKKFKESRRNWILRGGRGIVKSKIRLRAFPENGQYTIKLTLKRNQFSNLNGIKDGEGEGRIIHPGIFSNSISGASIGPIQLDFTNEQTNYEIIVESLGDNCVNEGSGYELIVYVEQPLTLDR</sequence>
<dbReference type="PANTHER" id="PTHR46143">
    <property type="entry name" value="CALPAIN-7"/>
    <property type="match status" value="1"/>
</dbReference>
<protein>
    <recommendedName>
        <fullName evidence="6">Calpain catalytic domain-containing protein</fullName>
    </recommendedName>
</protein>
<feature type="active site" evidence="5">
    <location>
        <position position="339"/>
    </location>
</feature>
<keyword evidence="2 5" id="KW-0645">Protease</keyword>
<feature type="active site" evidence="5">
    <location>
        <position position="360"/>
    </location>
</feature>
<evidence type="ECO:0000313" key="7">
    <source>
        <dbReference type="EMBL" id="CAH7686030.1"/>
    </source>
</evidence>
<dbReference type="Pfam" id="PF01067">
    <property type="entry name" value="Calpain_III"/>
    <property type="match status" value="1"/>
</dbReference>
<dbReference type="InterPro" id="IPR036181">
    <property type="entry name" value="MIT_dom_sf"/>
</dbReference>
<gene>
    <name evidence="7" type="ORF">PPACK8108_LOCUS20627</name>
</gene>
<dbReference type="PANTHER" id="PTHR46143:SF1">
    <property type="entry name" value="CALPAIN-7"/>
    <property type="match status" value="1"/>
</dbReference>
<dbReference type="Proteomes" id="UP001153365">
    <property type="component" value="Unassembled WGS sequence"/>
</dbReference>
<evidence type="ECO:0000256" key="1">
    <source>
        <dbReference type="ARBA" id="ARBA00010193"/>
    </source>
</evidence>
<dbReference type="Gene3D" id="2.60.120.380">
    <property type="match status" value="1"/>
</dbReference>
<feature type="active site" evidence="5">
    <location>
        <position position="181"/>
    </location>
</feature>
<evidence type="ECO:0000256" key="5">
    <source>
        <dbReference type="PROSITE-ProRule" id="PRU00239"/>
    </source>
</evidence>
<feature type="domain" description="Calpain catalytic" evidence="6">
    <location>
        <begin position="109"/>
        <end position="417"/>
    </location>
</feature>
<evidence type="ECO:0000256" key="4">
    <source>
        <dbReference type="ARBA" id="ARBA00022807"/>
    </source>
</evidence>